<proteinExistence type="predicted"/>
<keyword evidence="2" id="KW-1185">Reference proteome</keyword>
<dbReference type="Proteomes" id="UP000235786">
    <property type="component" value="Unassembled WGS sequence"/>
</dbReference>
<evidence type="ECO:0000313" key="1">
    <source>
        <dbReference type="EMBL" id="PMD47044.1"/>
    </source>
</evidence>
<dbReference type="EMBL" id="KZ613938">
    <property type="protein sequence ID" value="PMD47044.1"/>
    <property type="molecule type" value="Genomic_DNA"/>
</dbReference>
<organism evidence="1 2">
    <name type="scientific">Hyaloscypha variabilis (strain UAMH 11265 / GT02V1 / F)</name>
    <name type="common">Meliniomyces variabilis</name>
    <dbReference type="NCBI Taxonomy" id="1149755"/>
    <lineage>
        <taxon>Eukaryota</taxon>
        <taxon>Fungi</taxon>
        <taxon>Dikarya</taxon>
        <taxon>Ascomycota</taxon>
        <taxon>Pezizomycotina</taxon>
        <taxon>Leotiomycetes</taxon>
        <taxon>Helotiales</taxon>
        <taxon>Hyaloscyphaceae</taxon>
        <taxon>Hyaloscypha</taxon>
        <taxon>Hyaloscypha variabilis</taxon>
    </lineage>
</organism>
<reference evidence="1 2" key="1">
    <citation type="submission" date="2016-04" db="EMBL/GenBank/DDBJ databases">
        <title>A degradative enzymes factory behind the ericoid mycorrhizal symbiosis.</title>
        <authorList>
            <consortium name="DOE Joint Genome Institute"/>
            <person name="Martino E."/>
            <person name="Morin E."/>
            <person name="Grelet G."/>
            <person name="Kuo A."/>
            <person name="Kohler A."/>
            <person name="Daghino S."/>
            <person name="Barry K."/>
            <person name="Choi C."/>
            <person name="Cichocki N."/>
            <person name="Clum A."/>
            <person name="Copeland A."/>
            <person name="Hainaut M."/>
            <person name="Haridas S."/>
            <person name="Labutti K."/>
            <person name="Lindquist E."/>
            <person name="Lipzen A."/>
            <person name="Khouja H.-R."/>
            <person name="Murat C."/>
            <person name="Ohm R."/>
            <person name="Olson A."/>
            <person name="Spatafora J."/>
            <person name="Veneault-Fourrey C."/>
            <person name="Henrissat B."/>
            <person name="Grigoriev I."/>
            <person name="Martin F."/>
            <person name="Perotto S."/>
        </authorList>
    </citation>
    <scope>NUCLEOTIDE SEQUENCE [LARGE SCALE GENOMIC DNA]</scope>
    <source>
        <strain evidence="1 2">F</strain>
    </source>
</reference>
<accession>A0A2J6S8E8</accession>
<gene>
    <name evidence="1" type="ORF">L207DRAFT_506101</name>
</gene>
<feature type="non-terminal residue" evidence="1">
    <location>
        <position position="108"/>
    </location>
</feature>
<dbReference type="AlphaFoldDB" id="A0A2J6S8E8"/>
<name>A0A2J6S8E8_HYAVF</name>
<protein>
    <submittedName>
        <fullName evidence="1">Uncharacterized protein</fullName>
    </submittedName>
</protein>
<evidence type="ECO:0000313" key="2">
    <source>
        <dbReference type="Proteomes" id="UP000235786"/>
    </source>
</evidence>
<sequence length="108" mass="12858">MPKESFHEAKNRRSLYLHCPYFDEQENGLHRAFDIHMNCAKNVSSKMSNIYKGQNDYNGRSYDEFTFHITFYEYKGLPQEATRKKSYWKSGAILIADSKKKKKVNYPF</sequence>